<sequence length="324" mass="35968">MKTKHVMLVAILGLLGISAYKIGEDIIAKLGMDHANAQNYIMANFTGGFGANYEVEPNFMSLPRLKLLATIVEGDKVGAAKELCEYIKMYCNSEEFLAVYRKKRADSKPGAEPPRMDEAVLKGMRDMIKDLEVQLADFKKAPKENAQTIALYEPMLQEQKATLAIYEDPTPNKTKWEKNYPEDPAVLVKDKLEQYLSLVATVDFNAKLTAPDNYKIRKFVNPEYESKSPQWKACYRAGKEVSTAVTTFVKAWLQGEIISSTKTKMPGASVEGNKNNNTVAKASPSLVVDDGNDAQEQNTTAPENAPKKSLMARVKSKAKSIINE</sequence>
<evidence type="ECO:0000313" key="2">
    <source>
        <dbReference type="EMBL" id="SHF56081.1"/>
    </source>
</evidence>
<proteinExistence type="predicted"/>
<keyword evidence="3" id="KW-1185">Reference proteome</keyword>
<reference evidence="3" key="1">
    <citation type="submission" date="2016-11" db="EMBL/GenBank/DDBJ databases">
        <authorList>
            <person name="Varghese N."/>
            <person name="Submissions S."/>
        </authorList>
    </citation>
    <scope>NUCLEOTIDE SEQUENCE [LARGE SCALE GENOMIC DNA]</scope>
    <source>
        <strain evidence="3">DSM 17539</strain>
    </source>
</reference>
<dbReference type="Proteomes" id="UP000184406">
    <property type="component" value="Unassembled WGS sequence"/>
</dbReference>
<dbReference type="EMBL" id="FQUX01000005">
    <property type="protein sequence ID" value="SHF56081.1"/>
    <property type="molecule type" value="Genomic_DNA"/>
</dbReference>
<dbReference type="OrthoDB" id="1409070at2"/>
<feature type="region of interest" description="Disordered" evidence="1">
    <location>
        <begin position="264"/>
        <end position="324"/>
    </location>
</feature>
<organism evidence="2 3">
    <name type="scientific">Arenibacter palladensis</name>
    <dbReference type="NCBI Taxonomy" id="237373"/>
    <lineage>
        <taxon>Bacteria</taxon>
        <taxon>Pseudomonadati</taxon>
        <taxon>Bacteroidota</taxon>
        <taxon>Flavobacteriia</taxon>
        <taxon>Flavobacteriales</taxon>
        <taxon>Flavobacteriaceae</taxon>
        <taxon>Arenibacter</taxon>
    </lineage>
</organism>
<accession>A0A1M5CMY6</accession>
<evidence type="ECO:0000313" key="3">
    <source>
        <dbReference type="Proteomes" id="UP000184406"/>
    </source>
</evidence>
<name>A0A1M5CMY6_9FLAO</name>
<dbReference type="RefSeq" id="WP_072862955.1">
    <property type="nucleotide sequence ID" value="NZ_FQUX01000005.1"/>
</dbReference>
<dbReference type="AlphaFoldDB" id="A0A1M5CMY6"/>
<gene>
    <name evidence="2" type="ORF">SAMN03080594_105121</name>
</gene>
<evidence type="ECO:0000256" key="1">
    <source>
        <dbReference type="SAM" id="MobiDB-lite"/>
    </source>
</evidence>
<protein>
    <submittedName>
        <fullName evidence="2">Uncharacterized protein</fullName>
    </submittedName>
</protein>